<feature type="transmembrane region" description="Helical" evidence="9">
    <location>
        <begin position="507"/>
        <end position="531"/>
    </location>
</feature>
<dbReference type="InterPro" id="IPR014743">
    <property type="entry name" value="Cl-channel_core"/>
</dbReference>
<dbReference type="GO" id="GO:0005794">
    <property type="term" value="C:Golgi apparatus"/>
    <property type="evidence" value="ECO:0007669"/>
    <property type="project" value="TreeGrafter"/>
</dbReference>
<comment type="similarity">
    <text evidence="9">Belongs to the chloride channel (TC 2.A.49) family.</text>
</comment>
<dbReference type="EMBL" id="NJET01000028">
    <property type="protein sequence ID" value="PHH64612.1"/>
    <property type="molecule type" value="Genomic_DNA"/>
</dbReference>
<dbReference type="Pfam" id="PF00654">
    <property type="entry name" value="Voltage_CLC"/>
    <property type="match status" value="1"/>
</dbReference>
<feature type="transmembrane region" description="Helical" evidence="9">
    <location>
        <begin position="537"/>
        <end position="558"/>
    </location>
</feature>
<dbReference type="FunFam" id="1.10.3080.10:FF:000011">
    <property type="entry name" value="Chloride channel protein"/>
    <property type="match status" value="1"/>
</dbReference>
<dbReference type="InterPro" id="IPR046342">
    <property type="entry name" value="CBS_dom_sf"/>
</dbReference>
<evidence type="ECO:0000256" key="2">
    <source>
        <dbReference type="ARBA" id="ARBA00022448"/>
    </source>
</evidence>
<dbReference type="Gene3D" id="1.10.3080.10">
    <property type="entry name" value="Clc chloride channel"/>
    <property type="match status" value="1"/>
</dbReference>
<dbReference type="PANTHER" id="PTHR45711:SF9">
    <property type="entry name" value="ANION_PROTON EXCHANGE TRANSPORTER GEF1"/>
    <property type="match status" value="1"/>
</dbReference>
<dbReference type="CDD" id="cd04591">
    <property type="entry name" value="CBS_pair_voltage-gated_CLC_euk_bac"/>
    <property type="match status" value="1"/>
</dbReference>
<feature type="domain" description="CBS" evidence="11">
    <location>
        <begin position="701"/>
        <end position="757"/>
    </location>
</feature>
<dbReference type="SUPFAM" id="SSF81340">
    <property type="entry name" value="Clc chloride channel"/>
    <property type="match status" value="1"/>
</dbReference>
<keyword evidence="8" id="KW-0129">CBS domain</keyword>
<dbReference type="GO" id="GO:0006879">
    <property type="term" value="P:intracellular iron ion homeostasis"/>
    <property type="evidence" value="ECO:0007669"/>
    <property type="project" value="TreeGrafter"/>
</dbReference>
<feature type="compositionally biased region" description="Acidic residues" evidence="10">
    <location>
        <begin position="816"/>
        <end position="826"/>
    </location>
</feature>
<feature type="transmembrane region" description="Helical" evidence="9">
    <location>
        <begin position="266"/>
        <end position="290"/>
    </location>
</feature>
<name>A0A2C5YBI3_9HYPO</name>
<feature type="transmembrane region" description="Helical" evidence="9">
    <location>
        <begin position="98"/>
        <end position="119"/>
    </location>
</feature>
<dbReference type="GO" id="GO:0005769">
    <property type="term" value="C:early endosome"/>
    <property type="evidence" value="ECO:0007669"/>
    <property type="project" value="TreeGrafter"/>
</dbReference>
<evidence type="ECO:0000313" key="13">
    <source>
        <dbReference type="Proteomes" id="UP000226192"/>
    </source>
</evidence>
<dbReference type="GO" id="GO:0005886">
    <property type="term" value="C:plasma membrane"/>
    <property type="evidence" value="ECO:0007669"/>
    <property type="project" value="TreeGrafter"/>
</dbReference>
<dbReference type="GO" id="GO:0006878">
    <property type="term" value="P:intracellular copper ion homeostasis"/>
    <property type="evidence" value="ECO:0007669"/>
    <property type="project" value="TreeGrafter"/>
</dbReference>
<dbReference type="Pfam" id="PF00571">
    <property type="entry name" value="CBS"/>
    <property type="match status" value="1"/>
</dbReference>
<dbReference type="SUPFAM" id="SSF54631">
    <property type="entry name" value="CBS-domain pair"/>
    <property type="match status" value="1"/>
</dbReference>
<dbReference type="PROSITE" id="PS51371">
    <property type="entry name" value="CBS"/>
    <property type="match status" value="2"/>
</dbReference>
<feature type="transmembrane region" description="Helical" evidence="9">
    <location>
        <begin position="343"/>
        <end position="363"/>
    </location>
</feature>
<dbReference type="CDD" id="cd03684">
    <property type="entry name" value="ClC_3_like"/>
    <property type="match status" value="1"/>
</dbReference>
<dbReference type="PANTHER" id="PTHR45711">
    <property type="entry name" value="CHLORIDE CHANNEL PROTEIN"/>
    <property type="match status" value="1"/>
</dbReference>
<feature type="region of interest" description="Disordered" evidence="10">
    <location>
        <begin position="1"/>
        <end position="21"/>
    </location>
</feature>
<evidence type="ECO:0000256" key="7">
    <source>
        <dbReference type="ARBA" id="ARBA00023214"/>
    </source>
</evidence>
<evidence type="ECO:0000256" key="10">
    <source>
        <dbReference type="SAM" id="MobiDB-lite"/>
    </source>
</evidence>
<evidence type="ECO:0000256" key="9">
    <source>
        <dbReference type="RuleBase" id="RU361221"/>
    </source>
</evidence>
<dbReference type="Gene3D" id="3.10.580.20">
    <property type="match status" value="1"/>
</dbReference>
<feature type="compositionally biased region" description="Polar residues" evidence="10">
    <location>
        <begin position="8"/>
        <end position="21"/>
    </location>
</feature>
<evidence type="ECO:0000256" key="6">
    <source>
        <dbReference type="ARBA" id="ARBA00023136"/>
    </source>
</evidence>
<accession>A0A2C5YBI3</accession>
<feature type="region of interest" description="Disordered" evidence="10">
    <location>
        <begin position="799"/>
        <end position="838"/>
    </location>
</feature>
<keyword evidence="6 9" id="KW-0472">Membrane</keyword>
<feature type="transmembrane region" description="Helical" evidence="9">
    <location>
        <begin position="458"/>
        <end position="479"/>
    </location>
</feature>
<feature type="transmembrane region" description="Helical" evidence="9">
    <location>
        <begin position="431"/>
        <end position="452"/>
    </location>
</feature>
<dbReference type="AlphaFoldDB" id="A0A2C5YBI3"/>
<evidence type="ECO:0000256" key="8">
    <source>
        <dbReference type="PROSITE-ProRule" id="PRU00703"/>
    </source>
</evidence>
<feature type="transmembrane region" description="Helical" evidence="9">
    <location>
        <begin position="302"/>
        <end position="322"/>
    </location>
</feature>
<keyword evidence="2 9" id="KW-0813">Transport</keyword>
<evidence type="ECO:0000256" key="5">
    <source>
        <dbReference type="ARBA" id="ARBA00023065"/>
    </source>
</evidence>
<protein>
    <recommendedName>
        <fullName evidence="9">Chloride channel protein</fullName>
    </recommendedName>
</protein>
<reference evidence="12 13" key="1">
    <citation type="submission" date="2017-06" db="EMBL/GenBank/DDBJ databases">
        <title>Ant-infecting Ophiocordyceps genomes reveal a high diversity of potential behavioral manipulation genes and a possible major role for enterotoxins.</title>
        <authorList>
            <person name="De Bekker C."/>
            <person name="Evans H.C."/>
            <person name="Brachmann A."/>
            <person name="Hughes D.P."/>
        </authorList>
    </citation>
    <scope>NUCLEOTIDE SEQUENCE [LARGE SCALE GENOMIC DNA]</scope>
    <source>
        <strain evidence="12 13">Map64</strain>
    </source>
</reference>
<dbReference type="GO" id="GO:0000324">
    <property type="term" value="C:fungal-type vacuole"/>
    <property type="evidence" value="ECO:0007669"/>
    <property type="project" value="TreeGrafter"/>
</dbReference>
<keyword evidence="3 9" id="KW-0812">Transmembrane</keyword>
<gene>
    <name evidence="12" type="ORF">CDD81_4223</name>
</gene>
<keyword evidence="13" id="KW-1185">Reference proteome</keyword>
<keyword evidence="4 9" id="KW-1133">Transmembrane helix</keyword>
<dbReference type="InterPro" id="IPR001807">
    <property type="entry name" value="ClC"/>
</dbReference>
<feature type="domain" description="CBS" evidence="11">
    <location>
        <begin position="591"/>
        <end position="651"/>
    </location>
</feature>
<feature type="transmembrane region" description="Helical" evidence="9">
    <location>
        <begin position="164"/>
        <end position="182"/>
    </location>
</feature>
<sequence length="838" mass="92214">MNLGLPRPSSTSCTARSPLSSRLSFAPSSAERGQAMAPQHDISDEIAEIRRYEDFTTIDWVQDAAREQARRNSRRRRAAGLRPSWRYRLWASYDAAQGWIVVTIIGALIGFNAALLNIVTEWLSDIKLGHCTTAFYLNENFCCWGEDNGCPQWHRWTGLEPLNYFIYFVSGTLFAFVSAVLVRSFAPYAAGSGISEIKCIIAGFVMKGFLGFRTLAIKSVCLPLAIASGLSVGKEGPSVHYAVCTGNVVSRLFQKYRSNASKTREILSASAAAGVAVAFGSPVGGVLFSLEEMSNHFPLKTMWRSYFCALVATAVLAAMNPFRTGQLVMFQVRYDRDWHFFEIFFYILIGIFGGLYGAFVIKWNLRVQNFRKNYLGRHAVLEATLLAAATAVIAYPNAFLRIDMTESMEILFLECEGAEDYHGLCEPGRRAWNITSLVLATCIRILLVIISYGCKVPAGIFVPSMAIGASFGRTVGILVQAMHQANPTSVFFASCKPDEPCITPGTYAFLGAAAALSGIMHITVSVVVIMFELTGALTYILPTMIVVGVTKAVSGLFAKGGIADRMIWFNGFPFLDNKEEHNFGVPVSEAMRKSLVSLAVKGTTLDQVKTLLSDDRYQGFPVIEDAKSKILVGYIGSTELRYAIDRLGHQGSPPPRVECVFAAAAPVAPMQSEPVTPATPTATRGTTDAAESTVFDLSAYVDTTPVTVHPRLPLETVMELFRKIGPRVILVEYRGRLAGLVTAKDCLKYQFKVEAAENPRDHHRIVERQERLWRLMRKAGAWVAEQVSSMSGGRIQLRNQFEASPTRASRGPMLYGDEEDSDEEAVELQHGLPSRRGV</sequence>
<evidence type="ECO:0000259" key="11">
    <source>
        <dbReference type="PROSITE" id="PS51371"/>
    </source>
</evidence>
<keyword evidence="5 9" id="KW-0406">Ion transport</keyword>
<comment type="subcellular location">
    <subcellularLocation>
        <location evidence="1 9">Membrane</location>
        <topology evidence="1 9">Multi-pass membrane protein</topology>
    </subcellularLocation>
</comment>
<comment type="caution">
    <text evidence="12">The sequence shown here is derived from an EMBL/GenBank/DDBJ whole genome shotgun (WGS) entry which is preliminary data.</text>
</comment>
<evidence type="ECO:0000313" key="12">
    <source>
        <dbReference type="EMBL" id="PHH64612.1"/>
    </source>
</evidence>
<dbReference type="OrthoDB" id="44789at2759"/>
<evidence type="ECO:0000256" key="1">
    <source>
        <dbReference type="ARBA" id="ARBA00004141"/>
    </source>
</evidence>
<feature type="transmembrane region" description="Helical" evidence="9">
    <location>
        <begin position="383"/>
        <end position="400"/>
    </location>
</feature>
<evidence type="ECO:0000256" key="3">
    <source>
        <dbReference type="ARBA" id="ARBA00022692"/>
    </source>
</evidence>
<proteinExistence type="inferred from homology"/>
<dbReference type="InterPro" id="IPR000644">
    <property type="entry name" value="CBS_dom"/>
</dbReference>
<dbReference type="GO" id="GO:0005247">
    <property type="term" value="F:voltage-gated chloride channel activity"/>
    <property type="evidence" value="ECO:0007669"/>
    <property type="project" value="TreeGrafter"/>
</dbReference>
<dbReference type="GO" id="GO:0005783">
    <property type="term" value="C:endoplasmic reticulum"/>
    <property type="evidence" value="ECO:0007669"/>
    <property type="project" value="TreeGrafter"/>
</dbReference>
<dbReference type="PRINTS" id="PR00762">
    <property type="entry name" value="CLCHANNEL"/>
</dbReference>
<dbReference type="Gene3D" id="3.90.1280.20">
    <property type="match status" value="1"/>
</dbReference>
<evidence type="ECO:0000256" key="4">
    <source>
        <dbReference type="ARBA" id="ARBA00022989"/>
    </source>
</evidence>
<dbReference type="Proteomes" id="UP000226192">
    <property type="component" value="Unassembled WGS sequence"/>
</dbReference>
<organism evidence="12 13">
    <name type="scientific">Ophiocordyceps australis</name>
    <dbReference type="NCBI Taxonomy" id="1399860"/>
    <lineage>
        <taxon>Eukaryota</taxon>
        <taxon>Fungi</taxon>
        <taxon>Dikarya</taxon>
        <taxon>Ascomycota</taxon>
        <taxon>Pezizomycotina</taxon>
        <taxon>Sordariomycetes</taxon>
        <taxon>Hypocreomycetidae</taxon>
        <taxon>Hypocreales</taxon>
        <taxon>Ophiocordycipitaceae</taxon>
        <taxon>Ophiocordyceps</taxon>
    </lineage>
</organism>
<keyword evidence="7 9" id="KW-0868">Chloride</keyword>